<organism evidence="1 2">
    <name type="scientific">Gossypium trilobum</name>
    <dbReference type="NCBI Taxonomy" id="34281"/>
    <lineage>
        <taxon>Eukaryota</taxon>
        <taxon>Viridiplantae</taxon>
        <taxon>Streptophyta</taxon>
        <taxon>Embryophyta</taxon>
        <taxon>Tracheophyta</taxon>
        <taxon>Spermatophyta</taxon>
        <taxon>Magnoliopsida</taxon>
        <taxon>eudicotyledons</taxon>
        <taxon>Gunneridae</taxon>
        <taxon>Pentapetalae</taxon>
        <taxon>rosids</taxon>
        <taxon>malvids</taxon>
        <taxon>Malvales</taxon>
        <taxon>Malvaceae</taxon>
        <taxon>Malvoideae</taxon>
        <taxon>Gossypium</taxon>
    </lineage>
</organism>
<sequence length="19" mass="2204">MVACYSSIFSLLVFLLCFF</sequence>
<keyword evidence="2" id="KW-1185">Reference proteome</keyword>
<name>A0A7J9FC30_9ROSI</name>
<evidence type="ECO:0000313" key="1">
    <source>
        <dbReference type="EMBL" id="MBA0782866.1"/>
    </source>
</evidence>
<evidence type="ECO:0000313" key="2">
    <source>
        <dbReference type="Proteomes" id="UP000593568"/>
    </source>
</evidence>
<accession>A0A7J9FC30</accession>
<protein>
    <submittedName>
        <fullName evidence="1">Uncharacterized protein</fullName>
    </submittedName>
</protein>
<proteinExistence type="predicted"/>
<comment type="caution">
    <text evidence="1">The sequence shown here is derived from an EMBL/GenBank/DDBJ whole genome shotgun (WGS) entry which is preliminary data.</text>
</comment>
<dbReference type="AlphaFoldDB" id="A0A7J9FC30"/>
<reference evidence="1 2" key="1">
    <citation type="journal article" date="2019" name="Genome Biol. Evol.">
        <title>Insights into the evolution of the New World diploid cottons (Gossypium, subgenus Houzingenia) based on genome sequencing.</title>
        <authorList>
            <person name="Grover C.E."/>
            <person name="Arick M.A. 2nd"/>
            <person name="Thrash A."/>
            <person name="Conover J.L."/>
            <person name="Sanders W.S."/>
            <person name="Peterson D.G."/>
            <person name="Frelichowski J.E."/>
            <person name="Scheffler J.A."/>
            <person name="Scheffler B.E."/>
            <person name="Wendel J.F."/>
        </authorList>
    </citation>
    <scope>NUCLEOTIDE SEQUENCE [LARGE SCALE GENOMIC DNA]</scope>
    <source>
        <strain evidence="1">8</strain>
        <tissue evidence="1">Leaf</tissue>
    </source>
</reference>
<gene>
    <name evidence="1" type="ORF">Gotri_000686</name>
</gene>
<dbReference type="Proteomes" id="UP000593568">
    <property type="component" value="Unassembled WGS sequence"/>
</dbReference>
<dbReference type="EMBL" id="JABEZW010000013">
    <property type="protein sequence ID" value="MBA0782866.1"/>
    <property type="molecule type" value="Genomic_DNA"/>
</dbReference>